<keyword evidence="2" id="KW-0472">Membrane</keyword>
<keyword evidence="5" id="KW-1185">Reference proteome</keyword>
<name>C2KUX4_9FIRM</name>
<feature type="transmembrane region" description="Helical" evidence="2">
    <location>
        <begin position="75"/>
        <end position="95"/>
    </location>
</feature>
<organism evidence="4 5">
    <name type="scientific">Oribacterium sinus F0268</name>
    <dbReference type="NCBI Taxonomy" id="585501"/>
    <lineage>
        <taxon>Bacteria</taxon>
        <taxon>Bacillati</taxon>
        <taxon>Bacillota</taxon>
        <taxon>Clostridia</taxon>
        <taxon>Lachnospirales</taxon>
        <taxon>Lachnospiraceae</taxon>
        <taxon>Oribacterium</taxon>
    </lineage>
</organism>
<dbReference type="InterPro" id="IPR014044">
    <property type="entry name" value="CAP_dom"/>
</dbReference>
<proteinExistence type="predicted"/>
<dbReference type="SUPFAM" id="SSF55797">
    <property type="entry name" value="PR-1-like"/>
    <property type="match status" value="1"/>
</dbReference>
<dbReference type="PANTHER" id="PTHR31157:SF1">
    <property type="entry name" value="SCP DOMAIN-CONTAINING PROTEIN"/>
    <property type="match status" value="1"/>
</dbReference>
<keyword evidence="2" id="KW-1133">Transmembrane helix</keyword>
<dbReference type="InterPro" id="IPR035940">
    <property type="entry name" value="CAP_sf"/>
</dbReference>
<protein>
    <submittedName>
        <fullName evidence="4">SCP-like protein</fullName>
    </submittedName>
</protein>
<dbReference type="HOGENOM" id="CLU_055995_0_0_9"/>
<dbReference type="CDD" id="cd05379">
    <property type="entry name" value="CAP_bacterial"/>
    <property type="match status" value="1"/>
</dbReference>
<evidence type="ECO:0000256" key="1">
    <source>
        <dbReference type="ARBA" id="ARBA00022737"/>
    </source>
</evidence>
<sequence length="302" mass="34293">MHTRKGVHIPMIGCQNKKFFQFKNTISENSSVEIDQTIELTNQILETEDISKTEAVSENPFQTPVSSRHKFMAKFLMAISVAFLLSAIPTFSVGFTKGTSRDAWWYDLGNGNYLRSTWQWIDTDNDGVAECYYFDANGWMYTNTTTPDGYTVDENGAWTVDSVVQTRDVQEKYTEEDDTTSVQDSSSYKQETMDRINQFRAGQNLHALEESERLSSIADIRAKECATSFSHTRPQGGSVLDEADVYGEILAYNNETPDRTVNAWISSAGHNRIMSKGEFQHFGAGYYLDEKGNDYWVVLFGY</sequence>
<accession>C2KUX4</accession>
<dbReference type="eggNOG" id="COG2340">
    <property type="taxonomic scope" value="Bacteria"/>
</dbReference>
<dbReference type="Gene3D" id="3.40.33.10">
    <property type="entry name" value="CAP"/>
    <property type="match status" value="1"/>
</dbReference>
<gene>
    <name evidence="4" type="ORF">HMPREF6123_0293</name>
</gene>
<dbReference type="InterPro" id="IPR018337">
    <property type="entry name" value="Cell_wall/Cho-bd_repeat"/>
</dbReference>
<keyword evidence="2" id="KW-0812">Transmembrane</keyword>
<dbReference type="SUPFAM" id="SSF69360">
    <property type="entry name" value="Cell wall binding repeat"/>
    <property type="match status" value="1"/>
</dbReference>
<dbReference type="AlphaFoldDB" id="C2KUX4"/>
<evidence type="ECO:0000256" key="2">
    <source>
        <dbReference type="SAM" id="Phobius"/>
    </source>
</evidence>
<dbReference type="InParanoid" id="C2KUX4"/>
<dbReference type="Proteomes" id="UP000004121">
    <property type="component" value="Unassembled WGS sequence"/>
</dbReference>
<dbReference type="Pfam" id="PF19085">
    <property type="entry name" value="Choline_bind_2"/>
    <property type="match status" value="1"/>
</dbReference>
<evidence type="ECO:0000259" key="3">
    <source>
        <dbReference type="Pfam" id="PF00188"/>
    </source>
</evidence>
<dbReference type="Gene3D" id="2.10.270.10">
    <property type="entry name" value="Cholin Binding"/>
    <property type="match status" value="1"/>
</dbReference>
<evidence type="ECO:0000313" key="4">
    <source>
        <dbReference type="EMBL" id="EEJ52421.1"/>
    </source>
</evidence>
<dbReference type="STRING" id="585501.HMPREF6123_0293"/>
<dbReference type="EMBL" id="ACKX01000031">
    <property type="protein sequence ID" value="EEJ52421.1"/>
    <property type="molecule type" value="Genomic_DNA"/>
</dbReference>
<evidence type="ECO:0000313" key="5">
    <source>
        <dbReference type="Proteomes" id="UP000004121"/>
    </source>
</evidence>
<dbReference type="Pfam" id="PF00188">
    <property type="entry name" value="CAP"/>
    <property type="match status" value="1"/>
</dbReference>
<keyword evidence="1" id="KW-0677">Repeat</keyword>
<reference evidence="4 5" key="1">
    <citation type="submission" date="2009-04" db="EMBL/GenBank/DDBJ databases">
        <authorList>
            <person name="Qin X."/>
            <person name="Bachman B."/>
            <person name="Battles P."/>
            <person name="Bell A."/>
            <person name="Bess C."/>
            <person name="Bickham C."/>
            <person name="Chaboub L."/>
            <person name="Chen D."/>
            <person name="Coyle M."/>
            <person name="Deiros D.R."/>
            <person name="Dinh H."/>
            <person name="Forbes L."/>
            <person name="Fowler G."/>
            <person name="Francisco L."/>
            <person name="Fu Q."/>
            <person name="Gubbala S."/>
            <person name="Hale W."/>
            <person name="Han Y."/>
            <person name="Hemphill L."/>
            <person name="Highlander S.K."/>
            <person name="Hirani K."/>
            <person name="Hogues M."/>
            <person name="Jackson L."/>
            <person name="Jakkamsetti A."/>
            <person name="Javaid M."/>
            <person name="Jiang H."/>
            <person name="Korchina V."/>
            <person name="Kovar C."/>
            <person name="Lara F."/>
            <person name="Lee S."/>
            <person name="Mata R."/>
            <person name="Mathew T."/>
            <person name="Moen C."/>
            <person name="Morales K."/>
            <person name="Munidasa M."/>
            <person name="Nazareth L."/>
            <person name="Ngo R."/>
            <person name="Nguyen L."/>
            <person name="Okwuonu G."/>
            <person name="Ongeri F."/>
            <person name="Patil S."/>
            <person name="Petrosino J."/>
            <person name="Pham C."/>
            <person name="Pham P."/>
            <person name="Pu L.-L."/>
            <person name="Puazo M."/>
            <person name="Raj R."/>
            <person name="Reid J."/>
            <person name="Rouhana J."/>
            <person name="Saada N."/>
            <person name="Shang Y."/>
            <person name="Simmons D."/>
            <person name="Thornton R."/>
            <person name="Warren J."/>
            <person name="Weissenberger G."/>
            <person name="Zhang J."/>
            <person name="Zhang L."/>
            <person name="Zhou C."/>
            <person name="Zhu D."/>
            <person name="Muzny D."/>
            <person name="Worley K."/>
            <person name="Gibbs R."/>
        </authorList>
    </citation>
    <scope>NUCLEOTIDE SEQUENCE [LARGE SCALE GENOMIC DNA]</scope>
    <source>
        <strain evidence="4 5">F0268</strain>
    </source>
</reference>
<feature type="domain" description="SCP" evidence="3">
    <location>
        <begin position="194"/>
        <end position="300"/>
    </location>
</feature>
<dbReference type="PANTHER" id="PTHR31157">
    <property type="entry name" value="SCP DOMAIN-CONTAINING PROTEIN"/>
    <property type="match status" value="1"/>
</dbReference>
<comment type="caution">
    <text evidence="4">The sequence shown here is derived from an EMBL/GenBank/DDBJ whole genome shotgun (WGS) entry which is preliminary data.</text>
</comment>